<keyword evidence="10" id="KW-0472">Membrane</keyword>
<evidence type="ECO:0000256" key="6">
    <source>
        <dbReference type="ARBA" id="ARBA00022777"/>
    </source>
</evidence>
<feature type="coiled-coil region" evidence="9">
    <location>
        <begin position="184"/>
        <end position="211"/>
    </location>
</feature>
<dbReference type="GO" id="GO:0046983">
    <property type="term" value="F:protein dimerization activity"/>
    <property type="evidence" value="ECO:0007669"/>
    <property type="project" value="InterPro"/>
</dbReference>
<dbReference type="GO" id="GO:0005524">
    <property type="term" value="F:ATP binding"/>
    <property type="evidence" value="ECO:0007669"/>
    <property type="project" value="UniProtKB-KW"/>
</dbReference>
<feature type="transmembrane region" description="Helical" evidence="10">
    <location>
        <begin position="158"/>
        <end position="177"/>
    </location>
</feature>
<dbReference type="Gene3D" id="1.20.5.1930">
    <property type="match status" value="1"/>
</dbReference>
<evidence type="ECO:0000256" key="3">
    <source>
        <dbReference type="ARBA" id="ARBA00022553"/>
    </source>
</evidence>
<keyword evidence="4" id="KW-0808">Transferase</keyword>
<evidence type="ECO:0000313" key="13">
    <source>
        <dbReference type="Proteomes" id="UP000305238"/>
    </source>
</evidence>
<evidence type="ECO:0000256" key="7">
    <source>
        <dbReference type="ARBA" id="ARBA00022840"/>
    </source>
</evidence>
<gene>
    <name evidence="12" type="ORF">ETD96_03940</name>
</gene>
<evidence type="ECO:0000256" key="1">
    <source>
        <dbReference type="ARBA" id="ARBA00000085"/>
    </source>
</evidence>
<comment type="catalytic activity">
    <reaction evidence="1">
        <text>ATP + protein L-histidine = ADP + protein N-phospho-L-histidine.</text>
        <dbReference type="EC" id="2.7.13.3"/>
    </reaction>
</comment>
<dbReference type="InterPro" id="IPR011712">
    <property type="entry name" value="Sig_transdc_His_kin_sub3_dim/P"/>
</dbReference>
<keyword evidence="10" id="KW-0812">Transmembrane</keyword>
<protein>
    <recommendedName>
        <fullName evidence="2">histidine kinase</fullName>
        <ecNumber evidence="2">2.7.13.3</ecNumber>
    </recommendedName>
</protein>
<keyword evidence="5" id="KW-0547">Nucleotide-binding</keyword>
<dbReference type="InterPro" id="IPR050482">
    <property type="entry name" value="Sensor_HK_TwoCompSys"/>
</dbReference>
<dbReference type="RefSeq" id="WP_138634173.1">
    <property type="nucleotide sequence ID" value="NZ_VCKZ01000014.1"/>
</dbReference>
<evidence type="ECO:0000259" key="11">
    <source>
        <dbReference type="SMART" id="SM00387"/>
    </source>
</evidence>
<keyword evidence="6 12" id="KW-0418">Kinase</keyword>
<evidence type="ECO:0000256" key="4">
    <source>
        <dbReference type="ARBA" id="ARBA00022679"/>
    </source>
</evidence>
<dbReference type="SMART" id="SM00387">
    <property type="entry name" value="HATPase_c"/>
    <property type="match status" value="1"/>
</dbReference>
<dbReference type="OrthoDB" id="227596at2"/>
<feature type="transmembrane region" description="Helical" evidence="10">
    <location>
        <begin position="128"/>
        <end position="146"/>
    </location>
</feature>
<dbReference type="GO" id="GO:0000155">
    <property type="term" value="F:phosphorelay sensor kinase activity"/>
    <property type="evidence" value="ECO:0007669"/>
    <property type="project" value="InterPro"/>
</dbReference>
<accession>A0A5S4HAF2</accession>
<dbReference type="SUPFAM" id="SSF55874">
    <property type="entry name" value="ATPase domain of HSP90 chaperone/DNA topoisomerase II/histidine kinase"/>
    <property type="match status" value="1"/>
</dbReference>
<evidence type="ECO:0000313" key="12">
    <source>
        <dbReference type="EMBL" id="TMR41741.1"/>
    </source>
</evidence>
<dbReference type="PANTHER" id="PTHR24421">
    <property type="entry name" value="NITRATE/NITRITE SENSOR PROTEIN NARX-RELATED"/>
    <property type="match status" value="1"/>
</dbReference>
<evidence type="ECO:0000256" key="2">
    <source>
        <dbReference type="ARBA" id="ARBA00012438"/>
    </source>
</evidence>
<dbReference type="CDD" id="cd16917">
    <property type="entry name" value="HATPase_UhpB-NarQ-NarX-like"/>
    <property type="match status" value="1"/>
</dbReference>
<evidence type="ECO:0000256" key="5">
    <source>
        <dbReference type="ARBA" id="ARBA00022741"/>
    </source>
</evidence>
<keyword evidence="13" id="KW-1185">Reference proteome</keyword>
<feature type="transmembrane region" description="Helical" evidence="10">
    <location>
        <begin position="45"/>
        <end position="61"/>
    </location>
</feature>
<dbReference type="Proteomes" id="UP000305238">
    <property type="component" value="Unassembled WGS sequence"/>
</dbReference>
<evidence type="ECO:0000256" key="10">
    <source>
        <dbReference type="SAM" id="Phobius"/>
    </source>
</evidence>
<feature type="transmembrane region" description="Helical" evidence="10">
    <location>
        <begin position="68"/>
        <end position="91"/>
    </location>
</feature>
<dbReference type="AlphaFoldDB" id="A0A5S4HAF2"/>
<feature type="transmembrane region" description="Helical" evidence="10">
    <location>
        <begin position="103"/>
        <end position="121"/>
    </location>
</feature>
<organism evidence="12 13">
    <name type="scientific">Actinomadura geliboluensis</name>
    <dbReference type="NCBI Taxonomy" id="882440"/>
    <lineage>
        <taxon>Bacteria</taxon>
        <taxon>Bacillati</taxon>
        <taxon>Actinomycetota</taxon>
        <taxon>Actinomycetes</taxon>
        <taxon>Streptosporangiales</taxon>
        <taxon>Thermomonosporaceae</taxon>
        <taxon>Actinomadura</taxon>
    </lineage>
</organism>
<dbReference type="InterPro" id="IPR036890">
    <property type="entry name" value="HATPase_C_sf"/>
</dbReference>
<keyword evidence="9" id="KW-0175">Coiled coil</keyword>
<comment type="caution">
    <text evidence="12">The sequence shown here is derived from an EMBL/GenBank/DDBJ whole genome shotgun (WGS) entry which is preliminary data.</text>
</comment>
<reference evidence="12 13" key="1">
    <citation type="submission" date="2019-05" db="EMBL/GenBank/DDBJ databases">
        <title>Draft genome sequence of Actinomadura geliboluensis A8036.</title>
        <authorList>
            <person name="Saricaoglu S."/>
            <person name="Isik K."/>
        </authorList>
    </citation>
    <scope>NUCLEOTIDE SEQUENCE [LARGE SCALE GENOMIC DNA]</scope>
    <source>
        <strain evidence="12 13">A8036</strain>
    </source>
</reference>
<proteinExistence type="predicted"/>
<evidence type="ECO:0000256" key="9">
    <source>
        <dbReference type="SAM" id="Coils"/>
    </source>
</evidence>
<dbReference type="EC" id="2.7.13.3" evidence="2"/>
<dbReference type="EMBL" id="VCKZ01000014">
    <property type="protein sequence ID" value="TMR41741.1"/>
    <property type="molecule type" value="Genomic_DNA"/>
</dbReference>
<dbReference type="InterPro" id="IPR003594">
    <property type="entry name" value="HATPase_dom"/>
</dbReference>
<keyword evidence="8" id="KW-0902">Two-component regulatory system</keyword>
<keyword evidence="3" id="KW-0597">Phosphoprotein</keyword>
<keyword evidence="7" id="KW-0067">ATP-binding</keyword>
<dbReference type="Pfam" id="PF02518">
    <property type="entry name" value="HATPase_c"/>
    <property type="match status" value="1"/>
</dbReference>
<keyword evidence="10" id="KW-1133">Transmembrane helix</keyword>
<name>A0A5S4HAF2_9ACTN</name>
<evidence type="ECO:0000256" key="8">
    <source>
        <dbReference type="ARBA" id="ARBA00023012"/>
    </source>
</evidence>
<dbReference type="GO" id="GO:0016020">
    <property type="term" value="C:membrane"/>
    <property type="evidence" value="ECO:0007669"/>
    <property type="project" value="InterPro"/>
</dbReference>
<dbReference type="Pfam" id="PF07730">
    <property type="entry name" value="HisKA_3"/>
    <property type="match status" value="1"/>
</dbReference>
<dbReference type="Gene3D" id="3.30.565.10">
    <property type="entry name" value="Histidine kinase-like ATPase, C-terminal domain"/>
    <property type="match status" value="1"/>
</dbReference>
<feature type="domain" description="Histidine kinase/HSP90-like ATPase" evidence="11">
    <location>
        <begin position="319"/>
        <end position="414"/>
    </location>
</feature>
<sequence>MKPVLRRPWSTPRGAVLTDLAVVLAVLLLGLAVTATPDAPLKPAGGLTYLLVPGLAPALFWRRRAPLAATWAVAVAAVLVPAAELVVPGTFFRHGGDADYTELLAWTPAAPFAAYAALAFVRSARTAWAPPAVMAVGAALMGWAIPGPEQGGPGSTDAVVFRSMAFLAVGALLGLYAGARRRMVHTLVERAERAERERHLLAEQARAEERARLAAEMHDVVTHQVSLMVLQAGALRVTLPDEESRAAVEQIRSTGCAALEELRDVVGLLRRGGEPIAPPRDGPGPAERIDLSRLIAESESVGVPVALAEEGGPPLAPPAVGRTVHRVVQEALTNVRKHAPGARVEVRLRRDPGTVSVTVANTAPTGEDGVLAAAGSGMGLRGLRQRVEMVGGSFAAGPADGGGFRVEATLPTGPDTAGDDAQVSFTR</sequence>
<dbReference type="PANTHER" id="PTHR24421:SF10">
    <property type="entry name" value="NITRATE_NITRITE SENSOR PROTEIN NARQ"/>
    <property type="match status" value="1"/>
</dbReference>